<dbReference type="PROSITE" id="PS50011">
    <property type="entry name" value="PROTEIN_KINASE_DOM"/>
    <property type="match status" value="1"/>
</dbReference>
<keyword evidence="6" id="KW-0547">Nucleotide-binding</keyword>
<keyword evidence="5" id="KW-0808">Transferase</keyword>
<evidence type="ECO:0000256" key="5">
    <source>
        <dbReference type="ARBA" id="ARBA00022679"/>
    </source>
</evidence>
<dbReference type="InterPro" id="IPR008271">
    <property type="entry name" value="Ser/Thr_kinase_AS"/>
</dbReference>
<dbReference type="Gene3D" id="1.10.510.10">
    <property type="entry name" value="Transferase(Phosphotransferase) domain 1"/>
    <property type="match status" value="1"/>
</dbReference>
<evidence type="ECO:0000256" key="7">
    <source>
        <dbReference type="ARBA" id="ARBA00022777"/>
    </source>
</evidence>
<evidence type="ECO:0000256" key="9">
    <source>
        <dbReference type="ARBA" id="ARBA00047899"/>
    </source>
</evidence>
<dbReference type="PANTHER" id="PTHR45637">
    <property type="entry name" value="FLIPPASE KINASE 1-RELATED"/>
    <property type="match status" value="1"/>
</dbReference>
<evidence type="ECO:0000259" key="13">
    <source>
        <dbReference type="PROSITE" id="PS51285"/>
    </source>
</evidence>
<feature type="region of interest" description="Disordered" evidence="11">
    <location>
        <begin position="406"/>
        <end position="436"/>
    </location>
</feature>
<dbReference type="SMART" id="SM00220">
    <property type="entry name" value="S_TKc"/>
    <property type="match status" value="1"/>
</dbReference>
<name>A0A7S3G0R9_9EUKA</name>
<gene>
    <name evidence="14" type="ORF">PBIL07802_LOCUS4352</name>
</gene>
<dbReference type="Pfam" id="PF00069">
    <property type="entry name" value="Pkinase"/>
    <property type="match status" value="1"/>
</dbReference>
<evidence type="ECO:0000256" key="10">
    <source>
        <dbReference type="ARBA" id="ARBA00048679"/>
    </source>
</evidence>
<dbReference type="SUPFAM" id="SSF56112">
    <property type="entry name" value="Protein kinase-like (PK-like)"/>
    <property type="match status" value="1"/>
</dbReference>
<evidence type="ECO:0000259" key="12">
    <source>
        <dbReference type="PROSITE" id="PS50011"/>
    </source>
</evidence>
<evidence type="ECO:0000256" key="8">
    <source>
        <dbReference type="ARBA" id="ARBA00022840"/>
    </source>
</evidence>
<feature type="region of interest" description="Disordered" evidence="11">
    <location>
        <begin position="1"/>
        <end position="27"/>
    </location>
</feature>
<comment type="catalytic activity">
    <reaction evidence="10">
        <text>L-seryl-[protein] + ATP = O-phospho-L-seryl-[protein] + ADP + H(+)</text>
        <dbReference type="Rhea" id="RHEA:17989"/>
        <dbReference type="Rhea" id="RHEA-COMP:9863"/>
        <dbReference type="Rhea" id="RHEA-COMP:11604"/>
        <dbReference type="ChEBI" id="CHEBI:15378"/>
        <dbReference type="ChEBI" id="CHEBI:29999"/>
        <dbReference type="ChEBI" id="CHEBI:30616"/>
        <dbReference type="ChEBI" id="CHEBI:83421"/>
        <dbReference type="ChEBI" id="CHEBI:456216"/>
        <dbReference type="EC" id="2.7.11.1"/>
    </reaction>
</comment>
<comment type="similarity">
    <text evidence="1">Belongs to the protein kinase superfamily. AGC Ser/Thr protein kinase family.</text>
</comment>
<feature type="compositionally biased region" description="Polar residues" evidence="11">
    <location>
        <begin position="426"/>
        <end position="436"/>
    </location>
</feature>
<keyword evidence="8" id="KW-0067">ATP-binding</keyword>
<reference evidence="14" key="1">
    <citation type="submission" date="2021-01" db="EMBL/GenBank/DDBJ databases">
        <authorList>
            <person name="Corre E."/>
            <person name="Pelletier E."/>
            <person name="Niang G."/>
            <person name="Scheremetjew M."/>
            <person name="Finn R."/>
            <person name="Kale V."/>
            <person name="Holt S."/>
            <person name="Cochrane G."/>
            <person name="Meng A."/>
            <person name="Brown T."/>
            <person name="Cohen L."/>
        </authorList>
    </citation>
    <scope>NUCLEOTIDE SEQUENCE</scope>
    <source>
        <strain evidence="14">NIES-2562</strain>
    </source>
</reference>
<keyword evidence="4" id="KW-0597">Phosphoprotein</keyword>
<dbReference type="GO" id="GO:0005524">
    <property type="term" value="F:ATP binding"/>
    <property type="evidence" value="ECO:0007669"/>
    <property type="project" value="UniProtKB-KW"/>
</dbReference>
<protein>
    <recommendedName>
        <fullName evidence="2">non-specific serine/threonine protein kinase</fullName>
        <ecNumber evidence="2">2.7.11.1</ecNumber>
    </recommendedName>
</protein>
<dbReference type="FunFam" id="1.10.510.10:FF:000121">
    <property type="entry name" value="Serine/threonine-protein kinase nrc-2"/>
    <property type="match status" value="1"/>
</dbReference>
<evidence type="ECO:0000256" key="11">
    <source>
        <dbReference type="SAM" id="MobiDB-lite"/>
    </source>
</evidence>
<sequence>MASLGDEEMAAGPTAAESDEESKEQLRKKVDSLKIAVVPPPKPVQPRVGPKSFERVRVIGRGDVGRVYLARLVGTNKLFAMKIMTKSEMIARNKVKRVLTEREILTTVDHPFIVSLYYCFQTKNRLYFIMEYCGGGEFFRMLQRQPQKCLTEDATRFYASEVVLALEYLHTCGFIYRDLKPENILLHLSGHIMLTDFDLSKTAVPVSPNIVRRSSKAARQELKYIGNEPKLSVPANSFVGTEEYLAPEVIKGTGHDGTVDWWTLGVLMYEMLFGRSPFKGSTQNHTFANIVESELKFPEDKPVSKDCKKIIKGLLERDVTKRLGSKQGASDIRKHGFFRTVRWALIRHQRPPIIPHLSHALDTKYFSQHLKDDLDEESDEEVVDVSAAPRKGDVFEDFVYQEKMEYTSSEVPGYEQHSKRLEESDYTSLSSPKQKK</sequence>
<dbReference type="Gene3D" id="3.30.200.20">
    <property type="entry name" value="Phosphorylase Kinase, domain 1"/>
    <property type="match status" value="1"/>
</dbReference>
<evidence type="ECO:0000256" key="6">
    <source>
        <dbReference type="ARBA" id="ARBA00022741"/>
    </source>
</evidence>
<dbReference type="InterPro" id="IPR011009">
    <property type="entry name" value="Kinase-like_dom_sf"/>
</dbReference>
<keyword evidence="3" id="KW-0723">Serine/threonine-protein kinase</keyword>
<accession>A0A7S3G0R9</accession>
<evidence type="ECO:0000313" key="14">
    <source>
        <dbReference type="EMBL" id="CAE0242188.1"/>
    </source>
</evidence>
<evidence type="ECO:0000256" key="1">
    <source>
        <dbReference type="ARBA" id="ARBA00009903"/>
    </source>
</evidence>
<comment type="catalytic activity">
    <reaction evidence="9">
        <text>L-threonyl-[protein] + ATP = O-phospho-L-threonyl-[protein] + ADP + H(+)</text>
        <dbReference type="Rhea" id="RHEA:46608"/>
        <dbReference type="Rhea" id="RHEA-COMP:11060"/>
        <dbReference type="Rhea" id="RHEA-COMP:11605"/>
        <dbReference type="ChEBI" id="CHEBI:15378"/>
        <dbReference type="ChEBI" id="CHEBI:30013"/>
        <dbReference type="ChEBI" id="CHEBI:30616"/>
        <dbReference type="ChEBI" id="CHEBI:61977"/>
        <dbReference type="ChEBI" id="CHEBI:456216"/>
        <dbReference type="EC" id="2.7.11.1"/>
    </reaction>
</comment>
<proteinExistence type="inferred from homology"/>
<evidence type="ECO:0000256" key="3">
    <source>
        <dbReference type="ARBA" id="ARBA00022527"/>
    </source>
</evidence>
<dbReference type="PROSITE" id="PS00108">
    <property type="entry name" value="PROTEIN_KINASE_ST"/>
    <property type="match status" value="1"/>
</dbReference>
<dbReference type="EC" id="2.7.11.1" evidence="2"/>
<dbReference type="GO" id="GO:0004674">
    <property type="term" value="F:protein serine/threonine kinase activity"/>
    <property type="evidence" value="ECO:0007669"/>
    <property type="project" value="UniProtKB-KW"/>
</dbReference>
<dbReference type="AlphaFoldDB" id="A0A7S3G0R9"/>
<evidence type="ECO:0000256" key="2">
    <source>
        <dbReference type="ARBA" id="ARBA00012513"/>
    </source>
</evidence>
<feature type="domain" description="Protein kinase" evidence="12">
    <location>
        <begin position="53"/>
        <end position="338"/>
    </location>
</feature>
<dbReference type="InterPro" id="IPR000961">
    <property type="entry name" value="AGC-kinase_C"/>
</dbReference>
<dbReference type="InterPro" id="IPR000719">
    <property type="entry name" value="Prot_kinase_dom"/>
</dbReference>
<dbReference type="CDD" id="cd05574">
    <property type="entry name" value="STKc_phototropin_like"/>
    <property type="match status" value="1"/>
</dbReference>
<organism evidence="14">
    <name type="scientific">Palpitomonas bilix</name>
    <dbReference type="NCBI Taxonomy" id="652834"/>
    <lineage>
        <taxon>Eukaryota</taxon>
        <taxon>Eukaryota incertae sedis</taxon>
    </lineage>
</organism>
<evidence type="ECO:0000256" key="4">
    <source>
        <dbReference type="ARBA" id="ARBA00022553"/>
    </source>
</evidence>
<dbReference type="FunFam" id="3.30.200.20:FF:000524">
    <property type="entry name" value="Non-specific serine/threonine protein kinase"/>
    <property type="match status" value="1"/>
</dbReference>
<feature type="domain" description="AGC-kinase C-terminal" evidence="13">
    <location>
        <begin position="339"/>
        <end position="410"/>
    </location>
</feature>
<keyword evidence="7" id="KW-0418">Kinase</keyword>
<dbReference type="EMBL" id="HBIB01006950">
    <property type="protein sequence ID" value="CAE0242188.1"/>
    <property type="molecule type" value="Transcribed_RNA"/>
</dbReference>
<dbReference type="PROSITE" id="PS51285">
    <property type="entry name" value="AGC_KINASE_CTER"/>
    <property type="match status" value="1"/>
</dbReference>